<name>A0ABN2MWK2_9MICO</name>
<dbReference type="Pfam" id="PF01656">
    <property type="entry name" value="CbiA"/>
    <property type="match status" value="1"/>
</dbReference>
<sequence>MELHDSMRTIRRNWVVIVAILLAALAAGVLYSASVKPQYQTAGELLFTPTAEATSTQEVVQGNTVAIQMTALYSQVAVTPLVLQPAIDALALDETPSDLAERVSAGITEESPVMFVAATADSPQEAVELADAVMDSLLATIEDPEKGLQSAVPLKPTVLQEPPLADLPVTGAPLVNTLVALAAGLAIAFIVVVLRESLNRRIRGVRDLRKATDVALLAAIPRDRSLRSLPLLFTAKPLSAFAESFRLLRQRVPVASTAGTGAGAPVIVLSSPEYGDGKSTVAANLALSLAEAGRRVTLVDGNLRAPALAKAFAVDPAGGLADRLTGDSGIGAGAGGGNGTATATATAVATTTVAPNLTLIPTSALGGDFSEMLESDELGAVLDRARSTSDIVLVDAGPLLPVADGAALAAHASAYVIVVRAGRSRIADVQQSVQSLSDLGAPLAGIVLDAAPTRGADAID</sequence>
<evidence type="ECO:0000256" key="8">
    <source>
        <dbReference type="ARBA" id="ARBA00023136"/>
    </source>
</evidence>
<dbReference type="Proteomes" id="UP001501746">
    <property type="component" value="Unassembled WGS sequence"/>
</dbReference>
<keyword evidence="4 9" id="KW-0812">Transmembrane</keyword>
<dbReference type="PANTHER" id="PTHR32309:SF13">
    <property type="entry name" value="FERRIC ENTEROBACTIN TRANSPORT PROTEIN FEPE"/>
    <property type="match status" value="1"/>
</dbReference>
<organism evidence="12 13">
    <name type="scientific">Agromyces salentinus</name>
    <dbReference type="NCBI Taxonomy" id="269421"/>
    <lineage>
        <taxon>Bacteria</taxon>
        <taxon>Bacillati</taxon>
        <taxon>Actinomycetota</taxon>
        <taxon>Actinomycetes</taxon>
        <taxon>Micrococcales</taxon>
        <taxon>Microbacteriaceae</taxon>
        <taxon>Agromyces</taxon>
    </lineage>
</organism>
<keyword evidence="13" id="KW-1185">Reference proteome</keyword>
<evidence type="ECO:0000313" key="12">
    <source>
        <dbReference type="EMBL" id="GAA1838282.1"/>
    </source>
</evidence>
<keyword evidence="6" id="KW-0067">ATP-binding</keyword>
<comment type="similarity">
    <text evidence="2">Belongs to the CpsC/CapA family.</text>
</comment>
<keyword evidence="3" id="KW-1003">Cell membrane</keyword>
<keyword evidence="7 9" id="KW-1133">Transmembrane helix</keyword>
<evidence type="ECO:0000256" key="6">
    <source>
        <dbReference type="ARBA" id="ARBA00022840"/>
    </source>
</evidence>
<dbReference type="InterPro" id="IPR002586">
    <property type="entry name" value="CobQ/CobB/MinD/ParA_Nub-bd_dom"/>
</dbReference>
<dbReference type="PANTHER" id="PTHR32309">
    <property type="entry name" value="TYROSINE-PROTEIN KINASE"/>
    <property type="match status" value="1"/>
</dbReference>
<evidence type="ECO:0000259" key="10">
    <source>
        <dbReference type="Pfam" id="PF01656"/>
    </source>
</evidence>
<comment type="caution">
    <text evidence="12">The sequence shown here is derived from an EMBL/GenBank/DDBJ whole genome shotgun (WGS) entry which is preliminary data.</text>
</comment>
<keyword evidence="8 9" id="KW-0472">Membrane</keyword>
<dbReference type="RefSeq" id="WP_281352028.1">
    <property type="nucleotide sequence ID" value="NZ_BAAANK010000006.1"/>
</dbReference>
<gene>
    <name evidence="12" type="ORF">GCM10009750_24780</name>
</gene>
<evidence type="ECO:0000259" key="11">
    <source>
        <dbReference type="Pfam" id="PF02706"/>
    </source>
</evidence>
<dbReference type="Pfam" id="PF02706">
    <property type="entry name" value="Wzz"/>
    <property type="match status" value="1"/>
</dbReference>
<dbReference type="InterPro" id="IPR050445">
    <property type="entry name" value="Bact_polysacc_biosynth/exp"/>
</dbReference>
<dbReference type="SUPFAM" id="SSF52540">
    <property type="entry name" value="P-loop containing nucleoside triphosphate hydrolases"/>
    <property type="match status" value="1"/>
</dbReference>
<dbReference type="InterPro" id="IPR027417">
    <property type="entry name" value="P-loop_NTPase"/>
</dbReference>
<evidence type="ECO:0000256" key="7">
    <source>
        <dbReference type="ARBA" id="ARBA00022989"/>
    </source>
</evidence>
<accession>A0ABN2MWK2</accession>
<dbReference type="InterPro" id="IPR005702">
    <property type="entry name" value="Wzc-like_C"/>
</dbReference>
<evidence type="ECO:0000256" key="2">
    <source>
        <dbReference type="ARBA" id="ARBA00006683"/>
    </source>
</evidence>
<feature type="domain" description="Polysaccharide chain length determinant N-terminal" evidence="11">
    <location>
        <begin position="7"/>
        <end position="87"/>
    </location>
</feature>
<evidence type="ECO:0000313" key="13">
    <source>
        <dbReference type="Proteomes" id="UP001501746"/>
    </source>
</evidence>
<comment type="subcellular location">
    <subcellularLocation>
        <location evidence="1">Cell membrane</location>
        <topology evidence="1">Multi-pass membrane protein</topology>
    </subcellularLocation>
</comment>
<dbReference type="Gene3D" id="3.40.50.300">
    <property type="entry name" value="P-loop containing nucleotide triphosphate hydrolases"/>
    <property type="match status" value="1"/>
</dbReference>
<proteinExistence type="inferred from homology"/>
<evidence type="ECO:0000256" key="1">
    <source>
        <dbReference type="ARBA" id="ARBA00004651"/>
    </source>
</evidence>
<dbReference type="CDD" id="cd05387">
    <property type="entry name" value="BY-kinase"/>
    <property type="match status" value="1"/>
</dbReference>
<evidence type="ECO:0000256" key="4">
    <source>
        <dbReference type="ARBA" id="ARBA00022692"/>
    </source>
</evidence>
<feature type="domain" description="CobQ/CobB/MinD/ParA nucleotide binding" evidence="10">
    <location>
        <begin position="275"/>
        <end position="445"/>
    </location>
</feature>
<dbReference type="EMBL" id="BAAANK010000006">
    <property type="protein sequence ID" value="GAA1838282.1"/>
    <property type="molecule type" value="Genomic_DNA"/>
</dbReference>
<evidence type="ECO:0000256" key="3">
    <source>
        <dbReference type="ARBA" id="ARBA00022475"/>
    </source>
</evidence>
<feature type="transmembrane region" description="Helical" evidence="9">
    <location>
        <begin position="174"/>
        <end position="194"/>
    </location>
</feature>
<protein>
    <submittedName>
        <fullName evidence="12">Polysaccharide biosynthesis tyrosine autokinase</fullName>
    </submittedName>
</protein>
<evidence type="ECO:0000256" key="5">
    <source>
        <dbReference type="ARBA" id="ARBA00022741"/>
    </source>
</evidence>
<reference evidence="12 13" key="1">
    <citation type="journal article" date="2019" name="Int. J. Syst. Evol. Microbiol.">
        <title>The Global Catalogue of Microorganisms (GCM) 10K type strain sequencing project: providing services to taxonomists for standard genome sequencing and annotation.</title>
        <authorList>
            <consortium name="The Broad Institute Genomics Platform"/>
            <consortium name="The Broad Institute Genome Sequencing Center for Infectious Disease"/>
            <person name="Wu L."/>
            <person name="Ma J."/>
        </authorList>
    </citation>
    <scope>NUCLEOTIDE SEQUENCE [LARGE SCALE GENOMIC DNA]</scope>
    <source>
        <strain evidence="12 13">JCM 14323</strain>
    </source>
</reference>
<keyword evidence="5" id="KW-0547">Nucleotide-binding</keyword>
<dbReference type="InterPro" id="IPR003856">
    <property type="entry name" value="LPS_length_determ_N"/>
</dbReference>
<evidence type="ECO:0000256" key="9">
    <source>
        <dbReference type="SAM" id="Phobius"/>
    </source>
</evidence>